<name>A0ABR9JLT6_9ACTN</name>
<organism evidence="3 4">
    <name type="scientific">Actinomadura algeriensis</name>
    <dbReference type="NCBI Taxonomy" id="1679523"/>
    <lineage>
        <taxon>Bacteria</taxon>
        <taxon>Bacillati</taxon>
        <taxon>Actinomycetota</taxon>
        <taxon>Actinomycetes</taxon>
        <taxon>Streptosporangiales</taxon>
        <taxon>Thermomonosporaceae</taxon>
        <taxon>Actinomadura</taxon>
    </lineage>
</organism>
<keyword evidence="4" id="KW-1185">Reference proteome</keyword>
<dbReference type="RefSeq" id="WP_192758375.1">
    <property type="nucleotide sequence ID" value="NZ_JADBDZ010000001.1"/>
</dbReference>
<gene>
    <name evidence="3" type="ORF">H4W34_001353</name>
</gene>
<accession>A0ABR9JLT6</accession>
<keyword evidence="2" id="KW-0472">Membrane</keyword>
<reference evidence="3 4" key="1">
    <citation type="submission" date="2020-10" db="EMBL/GenBank/DDBJ databases">
        <title>Sequencing the genomes of 1000 actinobacteria strains.</title>
        <authorList>
            <person name="Klenk H.-P."/>
        </authorList>
    </citation>
    <scope>NUCLEOTIDE SEQUENCE [LARGE SCALE GENOMIC DNA]</scope>
    <source>
        <strain evidence="3 4">DSM 46744</strain>
    </source>
</reference>
<dbReference type="Proteomes" id="UP000627838">
    <property type="component" value="Unassembled WGS sequence"/>
</dbReference>
<comment type="caution">
    <text evidence="3">The sequence shown here is derived from an EMBL/GenBank/DDBJ whole genome shotgun (WGS) entry which is preliminary data.</text>
</comment>
<feature type="compositionally biased region" description="Basic and acidic residues" evidence="1">
    <location>
        <begin position="1"/>
        <end position="10"/>
    </location>
</feature>
<feature type="region of interest" description="Disordered" evidence="1">
    <location>
        <begin position="127"/>
        <end position="153"/>
    </location>
</feature>
<sequence>MGYPGDEGKPGGRSPRPPQSPYGPGDDRPYENPYEGPPGPYGNPYEGPPGPYDAGYRMDDADFGPDREFGPGPGFGGPHDDPYGPYDPHGPHDDERPRRRRPLVIGAAVLAGLVLVGGGVALSSTLGGDSEEPAAAASPIPSTTPPTPTPSVTLAPVKLQSRTTDPEPLTLKEVFGNGKFEIDDHKYARTAWNSAKSCTGIVGGDDLDAAVKKGDCTQALRATYAIGGGALIGTLGVLNLETEAHAKAAEKAAMKNDAYLLALPGKGITKTNGKGVALGTAQARGHYLVMTWVQRPNGKTISKRHHDTVRVFGAEIYKGSNLALALHYRETEGKPLQK</sequence>
<protein>
    <submittedName>
        <fullName evidence="3">Uncharacterized protein</fullName>
    </submittedName>
</protein>
<proteinExistence type="predicted"/>
<feature type="compositionally biased region" description="Pro residues" evidence="1">
    <location>
        <begin position="35"/>
        <end position="51"/>
    </location>
</feature>
<evidence type="ECO:0000313" key="3">
    <source>
        <dbReference type="EMBL" id="MBE1531520.1"/>
    </source>
</evidence>
<dbReference type="EMBL" id="JADBDZ010000001">
    <property type="protein sequence ID" value="MBE1531520.1"/>
    <property type="molecule type" value="Genomic_DNA"/>
</dbReference>
<feature type="transmembrane region" description="Helical" evidence="2">
    <location>
        <begin position="103"/>
        <end position="122"/>
    </location>
</feature>
<feature type="compositionally biased region" description="Basic and acidic residues" evidence="1">
    <location>
        <begin position="56"/>
        <end position="69"/>
    </location>
</feature>
<evidence type="ECO:0000313" key="4">
    <source>
        <dbReference type="Proteomes" id="UP000627838"/>
    </source>
</evidence>
<feature type="region of interest" description="Disordered" evidence="1">
    <location>
        <begin position="1"/>
        <end position="98"/>
    </location>
</feature>
<evidence type="ECO:0000256" key="1">
    <source>
        <dbReference type="SAM" id="MobiDB-lite"/>
    </source>
</evidence>
<evidence type="ECO:0000256" key="2">
    <source>
        <dbReference type="SAM" id="Phobius"/>
    </source>
</evidence>
<keyword evidence="2" id="KW-0812">Transmembrane</keyword>
<keyword evidence="2" id="KW-1133">Transmembrane helix</keyword>